<accession>A0A6J5TAS5</accession>
<proteinExistence type="predicted"/>
<gene>
    <name evidence="1" type="ORF">UFOVP38_17</name>
</gene>
<organism evidence="1">
    <name type="scientific">uncultured Caudovirales phage</name>
    <dbReference type="NCBI Taxonomy" id="2100421"/>
    <lineage>
        <taxon>Viruses</taxon>
        <taxon>Duplodnaviria</taxon>
        <taxon>Heunggongvirae</taxon>
        <taxon>Uroviricota</taxon>
        <taxon>Caudoviricetes</taxon>
        <taxon>Peduoviridae</taxon>
        <taxon>Maltschvirus</taxon>
        <taxon>Maltschvirus maltsch</taxon>
    </lineage>
</organism>
<dbReference type="EMBL" id="LR797812">
    <property type="protein sequence ID" value="CAB4240584.1"/>
    <property type="molecule type" value="Genomic_DNA"/>
</dbReference>
<protein>
    <submittedName>
        <fullName evidence="1">Uncharacterized protein</fullName>
    </submittedName>
</protein>
<evidence type="ECO:0000313" key="1">
    <source>
        <dbReference type="EMBL" id="CAB4240584.1"/>
    </source>
</evidence>
<name>A0A6J5TAS5_9CAUD</name>
<reference evidence="1" key="1">
    <citation type="submission" date="2020-05" db="EMBL/GenBank/DDBJ databases">
        <authorList>
            <person name="Chiriac C."/>
            <person name="Salcher M."/>
            <person name="Ghai R."/>
            <person name="Kavagutti S V."/>
        </authorList>
    </citation>
    <scope>NUCLEOTIDE SEQUENCE</scope>
</reference>
<sequence>MSYKPSYAKGQWLTICDQCGRQYKSSELQLRWDGLMVCSGDWEPRQPQDFVHGVADIMAPPWTRPESSDSFIPFHIVSTLSTASSSSASLDVRLIAYSRSGKELNGSALNQTVLG</sequence>